<dbReference type="Gene3D" id="3.30.450.40">
    <property type="match status" value="1"/>
</dbReference>
<dbReference type="InterPro" id="IPR029016">
    <property type="entry name" value="GAF-like_dom_sf"/>
</dbReference>
<evidence type="ECO:0000259" key="1">
    <source>
        <dbReference type="SMART" id="SM00065"/>
    </source>
</evidence>
<dbReference type="PANTHER" id="PTHR43102">
    <property type="entry name" value="SLR1143 PROTEIN"/>
    <property type="match status" value="1"/>
</dbReference>
<dbReference type="SMART" id="SM00065">
    <property type="entry name" value="GAF"/>
    <property type="match status" value="1"/>
</dbReference>
<name>A0ABN6UVQ7_9BACT</name>
<accession>A0ABN6UVQ7</accession>
<sequence length="335" mass="36611">MSVSPAKVAKRRSAKADHLAALADLLNASRANPVHLFEHGLALLVDRLGVDRAMLTRVTGLGYEVFWWAVGNGATMAGVFEAPEQGFCPWVMAHPDRPLTIRDAASEARWHKSPAWTALGIRAYAGVALKIGDQAVGTLCVQHHATRTFDHGEVALIRAMGDLMARTLESENLKQELRSALEALELSSAIVEDSALQSPRSGLPNRHYLDIWRRASLFMARRRQEPMALALWSQPMVAGTKGRLGAAVAHLRGEDLIIELSADQYLLLMPHTNEAGAEVLLKRLHETLGHHPTGATLWLPDGKDMTLKSALTRVGKAFTDACREGSALVWIRPKG</sequence>
<evidence type="ECO:0000313" key="3">
    <source>
        <dbReference type="Proteomes" id="UP001242010"/>
    </source>
</evidence>
<dbReference type="InterPro" id="IPR029787">
    <property type="entry name" value="Nucleotide_cyclase"/>
</dbReference>
<keyword evidence="3" id="KW-1185">Reference proteome</keyword>
<dbReference type="Pfam" id="PF01590">
    <property type="entry name" value="GAF"/>
    <property type="match status" value="1"/>
</dbReference>
<protein>
    <recommendedName>
        <fullName evidence="1">GAF domain-containing protein</fullName>
    </recommendedName>
</protein>
<organism evidence="2 3">
    <name type="scientific">Geothrix oryzae</name>
    <dbReference type="NCBI Taxonomy" id="2927975"/>
    <lineage>
        <taxon>Bacteria</taxon>
        <taxon>Pseudomonadati</taxon>
        <taxon>Acidobacteriota</taxon>
        <taxon>Holophagae</taxon>
        <taxon>Holophagales</taxon>
        <taxon>Holophagaceae</taxon>
        <taxon>Geothrix</taxon>
    </lineage>
</organism>
<dbReference type="InterPro" id="IPR003018">
    <property type="entry name" value="GAF"/>
</dbReference>
<proteinExistence type="predicted"/>
<dbReference type="PANTHER" id="PTHR43102:SF2">
    <property type="entry name" value="GAF DOMAIN-CONTAINING PROTEIN"/>
    <property type="match status" value="1"/>
</dbReference>
<reference evidence="3" key="1">
    <citation type="journal article" date="2023" name="Int. J. Syst. Evol. Microbiol.">
        <title>Mesoterricola silvestris gen. nov., sp. nov., Mesoterricola sediminis sp. nov., Geothrix oryzae sp. nov., Geothrix edaphica sp. nov., Geothrix rubra sp. nov., and Geothrix limicola sp. nov., six novel members of Acidobacteriota isolated from soils.</title>
        <authorList>
            <person name="Itoh H."/>
            <person name="Sugisawa Y."/>
            <person name="Mise K."/>
            <person name="Xu Z."/>
            <person name="Kuniyasu M."/>
            <person name="Ushijima N."/>
            <person name="Kawano K."/>
            <person name="Kobayashi E."/>
            <person name="Shiratori Y."/>
            <person name="Masuda Y."/>
            <person name="Senoo K."/>
        </authorList>
    </citation>
    <scope>NUCLEOTIDE SEQUENCE [LARGE SCALE GENOMIC DNA]</scope>
    <source>
        <strain evidence="3">Red222</strain>
    </source>
</reference>
<dbReference type="Proteomes" id="UP001242010">
    <property type="component" value="Chromosome"/>
</dbReference>
<dbReference type="SUPFAM" id="SSF55781">
    <property type="entry name" value="GAF domain-like"/>
    <property type="match status" value="1"/>
</dbReference>
<evidence type="ECO:0000313" key="2">
    <source>
        <dbReference type="EMBL" id="BDU68821.1"/>
    </source>
</evidence>
<feature type="domain" description="GAF" evidence="1">
    <location>
        <begin position="32"/>
        <end position="178"/>
    </location>
</feature>
<gene>
    <name evidence="2" type="ORF">GETHOR_09220</name>
</gene>
<dbReference type="SUPFAM" id="SSF55073">
    <property type="entry name" value="Nucleotide cyclase"/>
    <property type="match status" value="1"/>
</dbReference>
<dbReference type="EMBL" id="AP027079">
    <property type="protein sequence ID" value="BDU68821.1"/>
    <property type="molecule type" value="Genomic_DNA"/>
</dbReference>